<evidence type="ECO:0000256" key="4">
    <source>
        <dbReference type="ARBA" id="ARBA00022989"/>
    </source>
</evidence>
<evidence type="ECO:0000256" key="5">
    <source>
        <dbReference type="ARBA" id="ARBA00023136"/>
    </source>
</evidence>
<keyword evidence="3 7" id="KW-0812">Transmembrane</keyword>
<comment type="subcellular location">
    <subcellularLocation>
        <location evidence="1">Membrane</location>
        <topology evidence="1">Multi-pass membrane protein</topology>
    </subcellularLocation>
</comment>
<dbReference type="InterPro" id="IPR050930">
    <property type="entry name" value="MFS_Vesicular_Transporter"/>
</dbReference>
<feature type="transmembrane region" description="Helical" evidence="7">
    <location>
        <begin position="335"/>
        <end position="354"/>
    </location>
</feature>
<feature type="transmembrane region" description="Helical" evidence="7">
    <location>
        <begin position="168"/>
        <end position="188"/>
    </location>
</feature>
<dbReference type="AlphaFoldDB" id="A0A0N5ANX0"/>
<dbReference type="Pfam" id="PF07690">
    <property type="entry name" value="MFS_1"/>
    <property type="match status" value="1"/>
</dbReference>
<feature type="transmembrane region" description="Helical" evidence="7">
    <location>
        <begin position="200"/>
        <end position="220"/>
    </location>
</feature>
<evidence type="ECO:0000313" key="10">
    <source>
        <dbReference type="WBParaSite" id="SMUV_0000632401-mRNA-1"/>
    </source>
</evidence>
<feature type="transmembrane region" description="Helical" evidence="7">
    <location>
        <begin position="501"/>
        <end position="522"/>
    </location>
</feature>
<feature type="domain" description="Major facilitator superfamily (MFS) profile" evidence="8">
    <location>
        <begin position="134"/>
        <end position="525"/>
    </location>
</feature>
<sequence>MSQVSSKPENFSIINSKQEGDKRLECLGTASNLSVNCQLPGTDFLKAQRLACIPYVSSVFRPLVKQTSVELDRQLSEPQREKKVKDLQKYGTIVEERSGSQANVAEKERESDVESSPSSSLRSLSWLNTRQSVTVCTMAVANLCSMIAFSCIAPFYPAEAKEKGLTDSQIGVIFGVFELVVCIASLILGKYMVYIGSKRMLISGLMITGIAAILFGFLKYLPSGTIFFVCSISVRMVEAIGDACFVTASFVISVKCFPAHISTVIGTLETFAGFGFTAGPMIGAALYDLGGFELPFLVLGATLLLVSFISCYLIENYKDEPSSEKKGMIGMLKVPMVWVILFAVVIYALSTSFLDPTLAEHLSSFKLSTTVVGFMFLLDAGIYTVTAPLWGVIYDKWRCAFSIMVFGAAVSAIALFLIGPAPFLNMEKQLSIIAISLCVLGVASGAFYIPTFQKCLEAVRDHNYEDSFETYAGVSGIFQSAFAFGSFIGPTVGGISVQWFGFAWTSATIGFLCIILVFVFYCHKFITQRVGM</sequence>
<feature type="transmembrane region" description="Helical" evidence="7">
    <location>
        <begin position="400"/>
        <end position="418"/>
    </location>
</feature>
<evidence type="ECO:0000256" key="3">
    <source>
        <dbReference type="ARBA" id="ARBA00022692"/>
    </source>
</evidence>
<proteinExistence type="predicted"/>
<dbReference type="GO" id="GO:0022857">
    <property type="term" value="F:transmembrane transporter activity"/>
    <property type="evidence" value="ECO:0007669"/>
    <property type="project" value="InterPro"/>
</dbReference>
<feature type="transmembrane region" description="Helical" evidence="7">
    <location>
        <begin position="374"/>
        <end position="393"/>
    </location>
</feature>
<dbReference type="PROSITE" id="PS50850">
    <property type="entry name" value="MFS"/>
    <property type="match status" value="1"/>
</dbReference>
<evidence type="ECO:0000256" key="2">
    <source>
        <dbReference type="ARBA" id="ARBA00022448"/>
    </source>
</evidence>
<feature type="transmembrane region" description="Helical" evidence="7">
    <location>
        <begin position="226"/>
        <end position="252"/>
    </location>
</feature>
<evidence type="ECO:0000256" key="6">
    <source>
        <dbReference type="SAM" id="MobiDB-lite"/>
    </source>
</evidence>
<keyword evidence="9" id="KW-1185">Reference proteome</keyword>
<feature type="transmembrane region" description="Helical" evidence="7">
    <location>
        <begin position="264"/>
        <end position="282"/>
    </location>
</feature>
<organism evidence="9 10">
    <name type="scientific">Syphacia muris</name>
    <dbReference type="NCBI Taxonomy" id="451379"/>
    <lineage>
        <taxon>Eukaryota</taxon>
        <taxon>Metazoa</taxon>
        <taxon>Ecdysozoa</taxon>
        <taxon>Nematoda</taxon>
        <taxon>Chromadorea</taxon>
        <taxon>Rhabditida</taxon>
        <taxon>Spirurina</taxon>
        <taxon>Oxyuridomorpha</taxon>
        <taxon>Oxyuroidea</taxon>
        <taxon>Oxyuridae</taxon>
        <taxon>Syphacia</taxon>
    </lineage>
</organism>
<evidence type="ECO:0000256" key="1">
    <source>
        <dbReference type="ARBA" id="ARBA00004141"/>
    </source>
</evidence>
<dbReference type="GO" id="GO:0016020">
    <property type="term" value="C:membrane"/>
    <property type="evidence" value="ECO:0007669"/>
    <property type="project" value="UniProtKB-SubCell"/>
</dbReference>
<protein>
    <submittedName>
        <fullName evidence="10">MFS domain-containing protein</fullName>
    </submittedName>
</protein>
<dbReference type="SUPFAM" id="SSF103473">
    <property type="entry name" value="MFS general substrate transporter"/>
    <property type="match status" value="1"/>
</dbReference>
<feature type="transmembrane region" description="Helical" evidence="7">
    <location>
        <begin position="294"/>
        <end position="314"/>
    </location>
</feature>
<evidence type="ECO:0000256" key="7">
    <source>
        <dbReference type="SAM" id="Phobius"/>
    </source>
</evidence>
<dbReference type="InterPro" id="IPR036259">
    <property type="entry name" value="MFS_trans_sf"/>
</dbReference>
<keyword evidence="5 7" id="KW-0472">Membrane</keyword>
<accession>A0A0N5ANX0</accession>
<feature type="region of interest" description="Disordered" evidence="6">
    <location>
        <begin position="98"/>
        <end position="120"/>
    </location>
</feature>
<keyword evidence="4 7" id="KW-1133">Transmembrane helix</keyword>
<dbReference type="PANTHER" id="PTHR23506:SF26">
    <property type="entry name" value="MFS-TYPE TRANSPORTER SLC18B1"/>
    <property type="match status" value="1"/>
</dbReference>
<reference evidence="10" key="1">
    <citation type="submission" date="2017-02" db="UniProtKB">
        <authorList>
            <consortium name="WormBaseParasite"/>
        </authorList>
    </citation>
    <scope>IDENTIFICATION</scope>
</reference>
<dbReference type="Proteomes" id="UP000046393">
    <property type="component" value="Unplaced"/>
</dbReference>
<dbReference type="PANTHER" id="PTHR23506">
    <property type="entry name" value="GH10249P"/>
    <property type="match status" value="1"/>
</dbReference>
<dbReference type="InterPro" id="IPR011701">
    <property type="entry name" value="MFS"/>
</dbReference>
<dbReference type="STRING" id="451379.A0A0N5ANX0"/>
<feature type="transmembrane region" description="Helical" evidence="7">
    <location>
        <begin position="132"/>
        <end position="156"/>
    </location>
</feature>
<keyword evidence="2" id="KW-0813">Transport</keyword>
<evidence type="ECO:0000313" key="9">
    <source>
        <dbReference type="Proteomes" id="UP000046393"/>
    </source>
</evidence>
<dbReference type="WBParaSite" id="SMUV_0000632401-mRNA-1">
    <property type="protein sequence ID" value="SMUV_0000632401-mRNA-1"/>
    <property type="gene ID" value="SMUV_0000632401"/>
</dbReference>
<name>A0A0N5ANX0_9BILA</name>
<evidence type="ECO:0000259" key="8">
    <source>
        <dbReference type="PROSITE" id="PS50850"/>
    </source>
</evidence>
<dbReference type="InterPro" id="IPR020846">
    <property type="entry name" value="MFS_dom"/>
</dbReference>
<dbReference type="Gene3D" id="1.20.1250.20">
    <property type="entry name" value="MFS general substrate transporter like domains"/>
    <property type="match status" value="2"/>
</dbReference>
<feature type="transmembrane region" description="Helical" evidence="7">
    <location>
        <begin position="430"/>
        <end position="449"/>
    </location>
</feature>
<feature type="transmembrane region" description="Helical" evidence="7">
    <location>
        <begin position="470"/>
        <end position="489"/>
    </location>
</feature>